<protein>
    <recommendedName>
        <fullName evidence="6">Dihydrolipoamide acetyltransferase component of pyruvate dehydrogenase complex</fullName>
        <ecNumber evidence="6">2.3.1.-</ecNumber>
    </recommendedName>
</protein>
<dbReference type="InterPro" id="IPR045257">
    <property type="entry name" value="E2/Pdx1"/>
</dbReference>
<dbReference type="InterPro" id="IPR023213">
    <property type="entry name" value="CAT-like_dom_sf"/>
</dbReference>
<dbReference type="SUPFAM" id="SSF52777">
    <property type="entry name" value="CoA-dependent acyltransferases"/>
    <property type="match status" value="1"/>
</dbReference>
<dbReference type="Gene3D" id="4.10.320.10">
    <property type="entry name" value="E3-binding domain"/>
    <property type="match status" value="1"/>
</dbReference>
<evidence type="ECO:0000256" key="6">
    <source>
        <dbReference type="RuleBase" id="RU003423"/>
    </source>
</evidence>
<evidence type="ECO:0000313" key="10">
    <source>
        <dbReference type="EMBL" id="BCJ32183.1"/>
    </source>
</evidence>
<keyword evidence="11" id="KW-1185">Reference proteome</keyword>
<evidence type="ECO:0000256" key="2">
    <source>
        <dbReference type="ARBA" id="ARBA00007317"/>
    </source>
</evidence>
<evidence type="ECO:0000256" key="3">
    <source>
        <dbReference type="ARBA" id="ARBA00022679"/>
    </source>
</evidence>
<evidence type="ECO:0000256" key="1">
    <source>
        <dbReference type="ARBA" id="ARBA00001938"/>
    </source>
</evidence>
<evidence type="ECO:0000256" key="4">
    <source>
        <dbReference type="ARBA" id="ARBA00022823"/>
    </source>
</evidence>
<evidence type="ECO:0000259" key="8">
    <source>
        <dbReference type="PROSITE" id="PS50968"/>
    </source>
</evidence>
<feature type="domain" description="Lipoyl-binding" evidence="8">
    <location>
        <begin position="1"/>
        <end position="75"/>
    </location>
</feature>
<dbReference type="GO" id="GO:0016746">
    <property type="term" value="F:acyltransferase activity"/>
    <property type="evidence" value="ECO:0007669"/>
    <property type="project" value="UniProtKB-KW"/>
</dbReference>
<dbReference type="PROSITE" id="PS51826">
    <property type="entry name" value="PSBD"/>
    <property type="match status" value="1"/>
</dbReference>
<dbReference type="EC" id="2.3.1.-" evidence="6"/>
<sequence length="431" mass="44399">MDILMPRLSDTMEEGVVASWHAKVGDEVHAGDVLVEIETDKALMEHESYQDGVLTEILVPEGGSADIGAPIGRMRVAGEPEDGAAAPTGAVEGSAPAQPEAPAEPAAAATPSTPDTATAAAVPSGAPSGTVAPAAGTNGARVRATPLVRRLARESGVDLGTLTGSGPGGRIIRADLDRATPAPAAAPAPVEQPAAVAVPVTEDDEVTPLGSMRRTIARRLADSMRTAPHFYLTRTVDAGPMGQLRAELNAKLVAADRPKISLNDIVLRAVAVALRRHPEMNSSFGEDAIVTHNRVHVGMAVATPAGLVVPVLRDADTRSLTDIAGTARELAGKARDRKLSPAEMTGSTFTVSNLGMFGVDQFTAVINPPEAGILAVGALREEPGVVDGAVAVVKRMTVTLSVDHRVVDGAQGAQFLADLAQLLENPWLAVV</sequence>
<dbReference type="Gene3D" id="2.40.50.100">
    <property type="match status" value="1"/>
</dbReference>
<dbReference type="EMBL" id="AP023354">
    <property type="protein sequence ID" value="BCJ32183.1"/>
    <property type="molecule type" value="Genomic_DNA"/>
</dbReference>
<dbReference type="SUPFAM" id="SSF51230">
    <property type="entry name" value="Single hybrid motif"/>
    <property type="match status" value="1"/>
</dbReference>
<dbReference type="Proteomes" id="UP000680750">
    <property type="component" value="Chromosome"/>
</dbReference>
<keyword evidence="3 6" id="KW-0808">Transferase</keyword>
<keyword evidence="4 6" id="KW-0450">Lipoyl</keyword>
<gene>
    <name evidence="10" type="ORF">Asera_62910</name>
</gene>
<keyword evidence="5 6" id="KW-0012">Acyltransferase</keyword>
<feature type="region of interest" description="Disordered" evidence="7">
    <location>
        <begin position="79"/>
        <end position="138"/>
    </location>
</feature>
<evidence type="ECO:0000313" key="11">
    <source>
        <dbReference type="Proteomes" id="UP000680750"/>
    </source>
</evidence>
<comment type="cofactor">
    <cofactor evidence="1 6">
        <name>(R)-lipoate</name>
        <dbReference type="ChEBI" id="CHEBI:83088"/>
    </cofactor>
</comment>
<dbReference type="Pfam" id="PF02817">
    <property type="entry name" value="E3_binding"/>
    <property type="match status" value="1"/>
</dbReference>
<proteinExistence type="inferred from homology"/>
<dbReference type="PANTHER" id="PTHR23151">
    <property type="entry name" value="DIHYDROLIPOAMIDE ACETYL/SUCCINYL-TRANSFERASE-RELATED"/>
    <property type="match status" value="1"/>
</dbReference>
<dbReference type="FunFam" id="3.30.559.10:FF:000007">
    <property type="entry name" value="Dihydrolipoamide acetyltransferase component of pyruvate dehydrogenase complex"/>
    <property type="match status" value="1"/>
</dbReference>
<dbReference type="InterPro" id="IPR004167">
    <property type="entry name" value="PSBD"/>
</dbReference>
<dbReference type="SUPFAM" id="SSF47005">
    <property type="entry name" value="Peripheral subunit-binding domain of 2-oxo acid dehydrogenase complex"/>
    <property type="match status" value="1"/>
</dbReference>
<feature type="domain" description="Peripheral subunit-binding (PSBD)" evidence="9">
    <location>
        <begin position="143"/>
        <end position="180"/>
    </location>
</feature>
<dbReference type="KEGG" id="aser:Asera_62910"/>
<dbReference type="GO" id="GO:0045254">
    <property type="term" value="C:pyruvate dehydrogenase complex"/>
    <property type="evidence" value="ECO:0007669"/>
    <property type="project" value="InterPro"/>
</dbReference>
<dbReference type="Pfam" id="PF00198">
    <property type="entry name" value="2-oxoacid_dh"/>
    <property type="match status" value="1"/>
</dbReference>
<comment type="similarity">
    <text evidence="2 6">Belongs to the 2-oxoacid dehydrogenase family.</text>
</comment>
<evidence type="ECO:0000259" key="9">
    <source>
        <dbReference type="PROSITE" id="PS51826"/>
    </source>
</evidence>
<dbReference type="RefSeq" id="WP_211255623.1">
    <property type="nucleotide sequence ID" value="NZ_AP023354.1"/>
</dbReference>
<name>A0A810LA78_9ACTN</name>
<evidence type="ECO:0000256" key="5">
    <source>
        <dbReference type="ARBA" id="ARBA00023315"/>
    </source>
</evidence>
<dbReference type="CDD" id="cd06849">
    <property type="entry name" value="lipoyl_domain"/>
    <property type="match status" value="1"/>
</dbReference>
<dbReference type="InterPro" id="IPR000089">
    <property type="entry name" value="Biotin_lipoyl"/>
</dbReference>
<dbReference type="InterPro" id="IPR036625">
    <property type="entry name" value="E3-bd_dom_sf"/>
</dbReference>
<dbReference type="GO" id="GO:0006086">
    <property type="term" value="P:pyruvate decarboxylation to acetyl-CoA"/>
    <property type="evidence" value="ECO:0007669"/>
    <property type="project" value="InterPro"/>
</dbReference>
<organism evidence="10 11">
    <name type="scientific">Actinocatenispora sera</name>
    <dbReference type="NCBI Taxonomy" id="390989"/>
    <lineage>
        <taxon>Bacteria</taxon>
        <taxon>Bacillati</taxon>
        <taxon>Actinomycetota</taxon>
        <taxon>Actinomycetes</taxon>
        <taxon>Micromonosporales</taxon>
        <taxon>Micromonosporaceae</taxon>
        <taxon>Actinocatenispora</taxon>
    </lineage>
</organism>
<evidence type="ECO:0000256" key="7">
    <source>
        <dbReference type="SAM" id="MobiDB-lite"/>
    </source>
</evidence>
<accession>A0A810LA78</accession>
<dbReference type="AlphaFoldDB" id="A0A810LA78"/>
<feature type="compositionally biased region" description="Low complexity" evidence="7">
    <location>
        <begin position="95"/>
        <end position="123"/>
    </location>
</feature>
<reference evidence="10" key="1">
    <citation type="submission" date="2020-08" db="EMBL/GenBank/DDBJ databases">
        <title>Whole genome shotgun sequence of Actinocatenispora sera NBRC 101916.</title>
        <authorList>
            <person name="Komaki H."/>
            <person name="Tamura T."/>
        </authorList>
    </citation>
    <scope>NUCLEOTIDE SEQUENCE</scope>
    <source>
        <strain evidence="10">NBRC 101916</strain>
    </source>
</reference>
<dbReference type="Pfam" id="PF00364">
    <property type="entry name" value="Biotin_lipoyl"/>
    <property type="match status" value="1"/>
</dbReference>
<dbReference type="PROSITE" id="PS50968">
    <property type="entry name" value="BIOTINYL_LIPOYL"/>
    <property type="match status" value="1"/>
</dbReference>
<dbReference type="InterPro" id="IPR001078">
    <property type="entry name" value="2-oxoacid_DH_actylTfrase"/>
</dbReference>
<keyword evidence="10" id="KW-0670">Pyruvate</keyword>
<dbReference type="Gene3D" id="3.30.559.10">
    <property type="entry name" value="Chloramphenicol acetyltransferase-like domain"/>
    <property type="match status" value="1"/>
</dbReference>
<dbReference type="PANTHER" id="PTHR23151:SF90">
    <property type="entry name" value="DIHYDROLIPOYLLYSINE-RESIDUE ACETYLTRANSFERASE COMPONENT OF PYRUVATE DEHYDROGENASE COMPLEX, MITOCHONDRIAL-RELATED"/>
    <property type="match status" value="1"/>
</dbReference>
<dbReference type="InterPro" id="IPR011053">
    <property type="entry name" value="Single_hybrid_motif"/>
</dbReference>